<comment type="caution">
    <text evidence="1">The sequence shown here is derived from an EMBL/GenBank/DDBJ whole genome shotgun (WGS) entry which is preliminary data.</text>
</comment>
<organism evidence="1 2">
    <name type="scientific">Ceratitis capitata</name>
    <name type="common">Mediterranean fruit fly</name>
    <name type="synonym">Tephritis capitata</name>
    <dbReference type="NCBI Taxonomy" id="7213"/>
    <lineage>
        <taxon>Eukaryota</taxon>
        <taxon>Metazoa</taxon>
        <taxon>Ecdysozoa</taxon>
        <taxon>Arthropoda</taxon>
        <taxon>Hexapoda</taxon>
        <taxon>Insecta</taxon>
        <taxon>Pterygota</taxon>
        <taxon>Neoptera</taxon>
        <taxon>Endopterygota</taxon>
        <taxon>Diptera</taxon>
        <taxon>Brachycera</taxon>
        <taxon>Muscomorpha</taxon>
        <taxon>Tephritoidea</taxon>
        <taxon>Tephritidae</taxon>
        <taxon>Ceratitis</taxon>
        <taxon>Ceratitis</taxon>
    </lineage>
</organism>
<evidence type="ECO:0000313" key="1">
    <source>
        <dbReference type="EMBL" id="CAD7000135.1"/>
    </source>
</evidence>
<dbReference type="Proteomes" id="UP000606786">
    <property type="component" value="Unassembled WGS sequence"/>
</dbReference>
<evidence type="ECO:0000313" key="2">
    <source>
        <dbReference type="Proteomes" id="UP000606786"/>
    </source>
</evidence>
<protein>
    <submittedName>
        <fullName evidence="1">(Mediterranean fruit fly) hypothetical protein</fullName>
    </submittedName>
</protein>
<name>A0A811UQH6_CERCA</name>
<dbReference type="AlphaFoldDB" id="A0A811UQH6"/>
<accession>A0A811UQH6</accession>
<reference evidence="1" key="1">
    <citation type="submission" date="2020-11" db="EMBL/GenBank/DDBJ databases">
        <authorList>
            <person name="Whitehead M."/>
        </authorList>
    </citation>
    <scope>NUCLEOTIDE SEQUENCE</scope>
    <source>
        <strain evidence="1">EGII</strain>
    </source>
</reference>
<dbReference type="EMBL" id="CAJHJT010000012">
    <property type="protein sequence ID" value="CAD7000135.1"/>
    <property type="molecule type" value="Genomic_DNA"/>
</dbReference>
<proteinExistence type="predicted"/>
<sequence length="103" mass="11564">MTAYGGVYQSLLQPVAVLSMVWWCRRAPARDLPVDLLCYRIAEDVAQKANASLPGYCCLKLNALWLQIITSSLNFLPLKSQHTFVALSINLENIKDFFTTKAN</sequence>
<gene>
    <name evidence="1" type="ORF">CCAP1982_LOCUS8628</name>
</gene>
<keyword evidence="2" id="KW-1185">Reference proteome</keyword>